<protein>
    <recommendedName>
        <fullName evidence="9">Signal recognition particle protein</fullName>
        <ecNumber evidence="9">3.6.5.4</ecNumber>
    </recommendedName>
    <alternativeName>
        <fullName evidence="9">Fifty-four homolog</fullName>
    </alternativeName>
</protein>
<dbReference type="InterPro" id="IPR042101">
    <property type="entry name" value="SRP54_N_sf"/>
</dbReference>
<dbReference type="Gene3D" id="1.10.260.30">
    <property type="entry name" value="Signal recognition particle, SRP54 subunit, M-domain"/>
    <property type="match status" value="1"/>
</dbReference>
<dbReference type="PANTHER" id="PTHR11564">
    <property type="entry name" value="SIGNAL RECOGNITION PARTICLE 54K PROTEIN SRP54"/>
    <property type="match status" value="1"/>
</dbReference>
<dbReference type="PROSITE" id="PS00300">
    <property type="entry name" value="SRP54"/>
    <property type="match status" value="1"/>
</dbReference>
<dbReference type="CDD" id="cd18539">
    <property type="entry name" value="SRP_G"/>
    <property type="match status" value="1"/>
</dbReference>
<dbReference type="GO" id="GO:0005525">
    <property type="term" value="F:GTP binding"/>
    <property type="evidence" value="ECO:0007669"/>
    <property type="project" value="UniProtKB-UniRule"/>
</dbReference>
<evidence type="ECO:0000256" key="3">
    <source>
        <dbReference type="ARBA" id="ARBA00022801"/>
    </source>
</evidence>
<dbReference type="Gene3D" id="1.20.120.140">
    <property type="entry name" value="Signal recognition particle SRP54, nucleotide-binding domain"/>
    <property type="match status" value="1"/>
</dbReference>
<dbReference type="HAMAP" id="MF_00306">
    <property type="entry name" value="SRP54"/>
    <property type="match status" value="1"/>
</dbReference>
<keyword evidence="3 9" id="KW-0378">Hydrolase</keyword>
<evidence type="ECO:0000259" key="11">
    <source>
        <dbReference type="PROSITE" id="PS00300"/>
    </source>
</evidence>
<dbReference type="EMBL" id="VORZ01000003">
    <property type="protein sequence ID" value="TXD96504.1"/>
    <property type="molecule type" value="Genomic_DNA"/>
</dbReference>
<dbReference type="InterPro" id="IPR013822">
    <property type="entry name" value="Signal_recog_particl_SRP54_hlx"/>
</dbReference>
<name>A0A5C7A1Z4_9GAMM</name>
<dbReference type="RefSeq" id="WP_147224085.1">
    <property type="nucleotide sequence ID" value="NZ_CAJGYY010000001.1"/>
</dbReference>
<keyword evidence="5 9" id="KW-0342">GTP-binding</keyword>
<dbReference type="GO" id="GO:0008312">
    <property type="term" value="F:7S RNA binding"/>
    <property type="evidence" value="ECO:0007669"/>
    <property type="project" value="InterPro"/>
</dbReference>
<dbReference type="InterPro" id="IPR004125">
    <property type="entry name" value="Signal_recog_particle_SRP54_M"/>
</dbReference>
<evidence type="ECO:0000256" key="8">
    <source>
        <dbReference type="ARBA" id="ARBA00048027"/>
    </source>
</evidence>
<dbReference type="InterPro" id="IPR000897">
    <property type="entry name" value="SRP54_GTPase_dom"/>
</dbReference>
<feature type="domain" description="SRP54-type proteins GTP-binding" evidence="11">
    <location>
        <begin position="269"/>
        <end position="282"/>
    </location>
</feature>
<keyword evidence="4 9" id="KW-0694">RNA-binding</keyword>
<feature type="binding site" evidence="9">
    <location>
        <begin position="248"/>
        <end position="251"/>
    </location>
    <ligand>
        <name>GTP</name>
        <dbReference type="ChEBI" id="CHEBI:37565"/>
    </ligand>
</feature>
<keyword evidence="2 9" id="KW-0547">Nucleotide-binding</keyword>
<evidence type="ECO:0000313" key="12">
    <source>
        <dbReference type="EMBL" id="TXD96504.1"/>
    </source>
</evidence>
<evidence type="ECO:0000256" key="6">
    <source>
        <dbReference type="ARBA" id="ARBA00023135"/>
    </source>
</evidence>
<feature type="compositionally biased region" description="Polar residues" evidence="10">
    <location>
        <begin position="491"/>
        <end position="509"/>
    </location>
</feature>
<dbReference type="Pfam" id="PF00448">
    <property type="entry name" value="SRP54"/>
    <property type="match status" value="1"/>
</dbReference>
<evidence type="ECO:0000256" key="1">
    <source>
        <dbReference type="ARBA" id="ARBA00005450"/>
    </source>
</evidence>
<comment type="similarity">
    <text evidence="1 9">Belongs to the GTP-binding SRP family. SRP54 subfamily.</text>
</comment>
<dbReference type="FunFam" id="3.40.50.300:FF:000022">
    <property type="entry name" value="Signal recognition particle 54 kDa subunit"/>
    <property type="match status" value="1"/>
</dbReference>
<evidence type="ECO:0000256" key="5">
    <source>
        <dbReference type="ARBA" id="ARBA00023134"/>
    </source>
</evidence>
<evidence type="ECO:0000256" key="9">
    <source>
        <dbReference type="HAMAP-Rule" id="MF_00306"/>
    </source>
</evidence>
<comment type="catalytic activity">
    <reaction evidence="8 9">
        <text>GTP + H2O = GDP + phosphate + H(+)</text>
        <dbReference type="Rhea" id="RHEA:19669"/>
        <dbReference type="ChEBI" id="CHEBI:15377"/>
        <dbReference type="ChEBI" id="CHEBI:15378"/>
        <dbReference type="ChEBI" id="CHEBI:37565"/>
        <dbReference type="ChEBI" id="CHEBI:43474"/>
        <dbReference type="ChEBI" id="CHEBI:58189"/>
        <dbReference type="EC" id="3.6.5.4"/>
    </reaction>
</comment>
<dbReference type="GO" id="GO:0003924">
    <property type="term" value="F:GTPase activity"/>
    <property type="evidence" value="ECO:0007669"/>
    <property type="project" value="UniProtKB-UniRule"/>
</dbReference>
<feature type="compositionally biased region" description="Gly residues" evidence="10">
    <location>
        <begin position="449"/>
        <end position="467"/>
    </location>
</feature>
<dbReference type="SMART" id="SM00962">
    <property type="entry name" value="SRP54"/>
    <property type="match status" value="1"/>
</dbReference>
<comment type="caution">
    <text evidence="12">The sequence shown here is derived from an EMBL/GenBank/DDBJ whole genome shotgun (WGS) entry which is preliminary data.</text>
</comment>
<dbReference type="SUPFAM" id="SSF52540">
    <property type="entry name" value="P-loop containing nucleoside triphosphate hydrolases"/>
    <property type="match status" value="1"/>
</dbReference>
<dbReference type="PANTHER" id="PTHR11564:SF5">
    <property type="entry name" value="SIGNAL RECOGNITION PARTICLE SUBUNIT SRP54"/>
    <property type="match status" value="1"/>
</dbReference>
<comment type="subunit">
    <text evidence="9">Part of the signal recognition particle protein translocation system, which is composed of SRP and FtsY. SRP is a ribonucleoprotein composed of Ffh and a 4.5S RNA molecule.</text>
</comment>
<dbReference type="InterPro" id="IPR004780">
    <property type="entry name" value="SRP"/>
</dbReference>
<evidence type="ECO:0000256" key="7">
    <source>
        <dbReference type="ARBA" id="ARBA00023274"/>
    </source>
</evidence>
<dbReference type="OrthoDB" id="9804720at2"/>
<sequence>MFDTLTERLTSSLRNIVGTGQLTEDNIKDTLREVRMALLEADVALPVTRDFVKRVKEQAMGAEVLKELAPGQAFVKIVHDELTEMMGSANQQLEMTGKPPIIYLLAGLQGAGKTTTAGKLAKYLQERHKKKVMLVSADVYRPAAIAQLEQVAGQVNAKFVNSSTDENPIDIALRAIEEAKIQYQDILIVDTAGRLAIDDAMMDEIKALTAAINPSETLFVVDAMTGQDAANTAKAFNDALPLTGVILTKTDGDARGGAALSVRAITGKPIKFLGRGEQLDALELFHPERIAQRILGMGDVLSLVEEVEQKIDRDKAEKMAKKMQKGGEFDLEDLLTQFQQMKNMGGMSGFLDKMPGMGGSDMQKAVEDAKPEEKVREMEALINSMTPFERQNPDKINPSRKRRIAAGSGKDIQDINRLLKQHKQMAKMMKMISKPEGIGKMMKAMQGLTGGGAASGGGGPLFGGGQSQGKSGMKDVNQAQLAKQMGLDPNNIPSTEEMQKQMQDMQNQAPKGFKKRF</sequence>
<evidence type="ECO:0000256" key="2">
    <source>
        <dbReference type="ARBA" id="ARBA00022741"/>
    </source>
</evidence>
<dbReference type="Gene3D" id="3.40.50.300">
    <property type="entry name" value="P-loop containing nucleotide triphosphate hydrolases"/>
    <property type="match status" value="1"/>
</dbReference>
<keyword evidence="6 9" id="KW-0733">Signal recognition particle</keyword>
<keyword evidence="7 9" id="KW-0687">Ribonucleoprotein</keyword>
<accession>A0A5C7A1Z4</accession>
<feature type="binding site" evidence="9">
    <location>
        <begin position="107"/>
        <end position="114"/>
    </location>
    <ligand>
        <name>GTP</name>
        <dbReference type="ChEBI" id="CHEBI:37565"/>
    </ligand>
</feature>
<dbReference type="SMART" id="SM00382">
    <property type="entry name" value="AAA"/>
    <property type="match status" value="1"/>
</dbReference>
<keyword evidence="9" id="KW-0963">Cytoplasm</keyword>
<dbReference type="SUPFAM" id="SSF47446">
    <property type="entry name" value="Signal peptide-binding domain"/>
    <property type="match status" value="1"/>
</dbReference>
<proteinExistence type="inferred from homology"/>
<evidence type="ECO:0000256" key="4">
    <source>
        <dbReference type="ARBA" id="ARBA00022884"/>
    </source>
</evidence>
<reference evidence="12 13" key="1">
    <citation type="submission" date="2019-08" db="EMBL/GenBank/DDBJ databases">
        <title>Genome sequence of Psychrobacter frigidicola ACAM304 (type strain).</title>
        <authorList>
            <person name="Bowman J.P."/>
        </authorList>
    </citation>
    <scope>NUCLEOTIDE SEQUENCE [LARGE SCALE GENOMIC DNA]</scope>
    <source>
        <strain evidence="12 13">ACAM 304</strain>
    </source>
</reference>
<comment type="subcellular location">
    <subcellularLocation>
        <location evidence="9">Cytoplasm</location>
    </subcellularLocation>
    <text evidence="9">The SRP-RNC complex is targeted to the cytoplasmic membrane.</text>
</comment>
<dbReference type="GO" id="GO:0048500">
    <property type="term" value="C:signal recognition particle"/>
    <property type="evidence" value="ECO:0007669"/>
    <property type="project" value="UniProtKB-UniRule"/>
</dbReference>
<dbReference type="EC" id="3.6.5.4" evidence="9"/>
<dbReference type="InterPro" id="IPR003593">
    <property type="entry name" value="AAA+_ATPase"/>
</dbReference>
<dbReference type="InterPro" id="IPR022941">
    <property type="entry name" value="SRP54"/>
</dbReference>
<keyword evidence="13" id="KW-1185">Reference proteome</keyword>
<gene>
    <name evidence="9" type="primary">ffh</name>
    <name evidence="12" type="ORF">ES754_10210</name>
</gene>
<dbReference type="NCBIfam" id="TIGR00959">
    <property type="entry name" value="ffh"/>
    <property type="match status" value="1"/>
</dbReference>
<comment type="domain">
    <text evidence="9">Composed of three domains: the N-terminal N domain, which is responsible for interactions with the ribosome, the central G domain, which binds GTP, and the C-terminal M domain, which binds the RNA and the signal sequence of the RNC.</text>
</comment>
<evidence type="ECO:0000313" key="13">
    <source>
        <dbReference type="Proteomes" id="UP000321903"/>
    </source>
</evidence>
<dbReference type="AlphaFoldDB" id="A0A5C7A1Z4"/>
<organism evidence="12 13">
    <name type="scientific">Psychrobacter frigidicola</name>
    <dbReference type="NCBI Taxonomy" id="45611"/>
    <lineage>
        <taxon>Bacteria</taxon>
        <taxon>Pseudomonadati</taxon>
        <taxon>Pseudomonadota</taxon>
        <taxon>Gammaproteobacteria</taxon>
        <taxon>Moraxellales</taxon>
        <taxon>Moraxellaceae</taxon>
        <taxon>Psychrobacter</taxon>
    </lineage>
</organism>
<comment type="function">
    <text evidence="9">Involved in targeting and insertion of nascent membrane proteins into the cytoplasmic membrane. Binds to the hydrophobic signal sequence of the ribosome-nascent chain (RNC) as it emerges from the ribosomes. The SRP-RNC complex is then targeted to the cytoplasmic membrane where it interacts with the SRP receptor FtsY. Interaction with FtsY leads to the transfer of the RNC complex to the Sec translocase for insertion into the membrane, the hydrolysis of GTP by both Ffh and FtsY, and the dissociation of the SRP-FtsY complex into the individual components.</text>
</comment>
<dbReference type="InterPro" id="IPR027417">
    <property type="entry name" value="P-loop_NTPase"/>
</dbReference>
<feature type="binding site" evidence="9">
    <location>
        <begin position="190"/>
        <end position="194"/>
    </location>
    <ligand>
        <name>GTP</name>
        <dbReference type="ChEBI" id="CHEBI:37565"/>
    </ligand>
</feature>
<dbReference type="SMART" id="SM00963">
    <property type="entry name" value="SRP54_N"/>
    <property type="match status" value="1"/>
</dbReference>
<dbReference type="Pfam" id="PF02881">
    <property type="entry name" value="SRP54_N"/>
    <property type="match status" value="1"/>
</dbReference>
<dbReference type="Pfam" id="PF02978">
    <property type="entry name" value="SRP_SPB"/>
    <property type="match status" value="1"/>
</dbReference>
<feature type="region of interest" description="Disordered" evidence="10">
    <location>
        <begin position="449"/>
        <end position="517"/>
    </location>
</feature>
<dbReference type="GO" id="GO:0006614">
    <property type="term" value="P:SRP-dependent cotranslational protein targeting to membrane"/>
    <property type="evidence" value="ECO:0007669"/>
    <property type="project" value="InterPro"/>
</dbReference>
<dbReference type="Proteomes" id="UP000321903">
    <property type="component" value="Unassembled WGS sequence"/>
</dbReference>
<evidence type="ECO:0000256" key="10">
    <source>
        <dbReference type="SAM" id="MobiDB-lite"/>
    </source>
</evidence>
<dbReference type="InterPro" id="IPR036891">
    <property type="entry name" value="Signal_recog_part_SRP54_M_sf"/>
</dbReference>